<proteinExistence type="predicted"/>
<accession>A0A067T2Q4</accession>
<reference evidence="3" key="1">
    <citation type="journal article" date="2014" name="Proc. Natl. Acad. Sci. U.S.A.">
        <title>Extensive sampling of basidiomycete genomes demonstrates inadequacy of the white-rot/brown-rot paradigm for wood decay fungi.</title>
        <authorList>
            <person name="Riley R."/>
            <person name="Salamov A.A."/>
            <person name="Brown D.W."/>
            <person name="Nagy L.G."/>
            <person name="Floudas D."/>
            <person name="Held B.W."/>
            <person name="Levasseur A."/>
            <person name="Lombard V."/>
            <person name="Morin E."/>
            <person name="Otillar R."/>
            <person name="Lindquist E.A."/>
            <person name="Sun H."/>
            <person name="LaButti K.M."/>
            <person name="Schmutz J."/>
            <person name="Jabbour D."/>
            <person name="Luo H."/>
            <person name="Baker S.E."/>
            <person name="Pisabarro A.G."/>
            <person name="Walton J.D."/>
            <person name="Blanchette R.A."/>
            <person name="Henrissat B."/>
            <person name="Martin F."/>
            <person name="Cullen D."/>
            <person name="Hibbett D.S."/>
            <person name="Grigoriev I.V."/>
        </authorList>
    </citation>
    <scope>NUCLEOTIDE SEQUENCE [LARGE SCALE GENOMIC DNA]</scope>
    <source>
        <strain evidence="3">CBS 339.88</strain>
    </source>
</reference>
<name>A0A067T2Q4_GALM3</name>
<sequence>MVSRCCFEFWFRSSRAGGTGKAPRYFGFLKLPEVDITALLDARRLGAEMEDVPPGMRAFWVGPKKDEGWLRGCVKEGKERRERREGVVRPVCCAAWYDQPPRQPPFQARLGKVVCDGRVMAVTFDDLGVDSSPPLLVYLTPSPIPKTAQAKCSSSNSQKRSSSSYREKDGNRGGVVGWGGLLRVDEGAFRVG</sequence>
<dbReference type="AlphaFoldDB" id="A0A067T2Q4"/>
<dbReference type="EMBL" id="KL142378">
    <property type="protein sequence ID" value="KDR76607.1"/>
    <property type="molecule type" value="Genomic_DNA"/>
</dbReference>
<evidence type="ECO:0000313" key="3">
    <source>
        <dbReference type="Proteomes" id="UP000027222"/>
    </source>
</evidence>
<evidence type="ECO:0000256" key="1">
    <source>
        <dbReference type="SAM" id="MobiDB-lite"/>
    </source>
</evidence>
<dbReference type="Proteomes" id="UP000027222">
    <property type="component" value="Unassembled WGS sequence"/>
</dbReference>
<protein>
    <submittedName>
        <fullName evidence="2">Uncharacterized protein</fullName>
    </submittedName>
</protein>
<feature type="compositionally biased region" description="Low complexity" evidence="1">
    <location>
        <begin position="153"/>
        <end position="164"/>
    </location>
</feature>
<dbReference type="OrthoDB" id="3265241at2759"/>
<dbReference type="HOGENOM" id="CLU_1415260_0_0_1"/>
<keyword evidence="3" id="KW-1185">Reference proteome</keyword>
<evidence type="ECO:0000313" key="2">
    <source>
        <dbReference type="EMBL" id="KDR76607.1"/>
    </source>
</evidence>
<gene>
    <name evidence="2" type="ORF">GALMADRAFT_210539</name>
</gene>
<feature type="region of interest" description="Disordered" evidence="1">
    <location>
        <begin position="146"/>
        <end position="172"/>
    </location>
</feature>
<organism evidence="2 3">
    <name type="scientific">Galerina marginata (strain CBS 339.88)</name>
    <dbReference type="NCBI Taxonomy" id="685588"/>
    <lineage>
        <taxon>Eukaryota</taxon>
        <taxon>Fungi</taxon>
        <taxon>Dikarya</taxon>
        <taxon>Basidiomycota</taxon>
        <taxon>Agaricomycotina</taxon>
        <taxon>Agaricomycetes</taxon>
        <taxon>Agaricomycetidae</taxon>
        <taxon>Agaricales</taxon>
        <taxon>Agaricineae</taxon>
        <taxon>Strophariaceae</taxon>
        <taxon>Galerina</taxon>
    </lineage>
</organism>